<dbReference type="InterPro" id="IPR024654">
    <property type="entry name" value="Calcineurin-like_PHP_lpxH"/>
</dbReference>
<accession>A0A7L6N590</accession>
<dbReference type="GO" id="GO:0046872">
    <property type="term" value="F:metal ion binding"/>
    <property type="evidence" value="ECO:0007669"/>
    <property type="project" value="UniProtKB-KW"/>
</dbReference>
<dbReference type="EMBL" id="CP051151">
    <property type="protein sequence ID" value="QLY39739.1"/>
    <property type="molecule type" value="Genomic_DNA"/>
</dbReference>
<dbReference type="Pfam" id="PF12850">
    <property type="entry name" value="Metallophos_2"/>
    <property type="match status" value="1"/>
</dbReference>
<evidence type="ECO:0000313" key="5">
    <source>
        <dbReference type="Proteomes" id="UP000512167"/>
    </source>
</evidence>
<keyword evidence="5" id="KW-1185">Reference proteome</keyword>
<proteinExistence type="inferred from homology"/>
<dbReference type="Gene3D" id="3.60.21.10">
    <property type="match status" value="1"/>
</dbReference>
<keyword evidence="2" id="KW-0479">Metal-binding</keyword>
<evidence type="ECO:0000259" key="3">
    <source>
        <dbReference type="Pfam" id="PF12850"/>
    </source>
</evidence>
<dbReference type="NCBIfam" id="TIGR00040">
    <property type="entry name" value="yfcE"/>
    <property type="match status" value="1"/>
</dbReference>
<dbReference type="SUPFAM" id="SSF56300">
    <property type="entry name" value="Metallo-dependent phosphatases"/>
    <property type="match status" value="1"/>
</dbReference>
<dbReference type="EC" id="3.1.4.-" evidence="2"/>
<dbReference type="GO" id="GO:0016787">
    <property type="term" value="F:hydrolase activity"/>
    <property type="evidence" value="ECO:0007669"/>
    <property type="project" value="UniProtKB-UniRule"/>
</dbReference>
<comment type="cofactor">
    <cofactor evidence="2">
        <name>a divalent metal cation</name>
        <dbReference type="ChEBI" id="CHEBI:60240"/>
    </cofactor>
</comment>
<gene>
    <name evidence="4" type="ORF">HF295_02235</name>
</gene>
<evidence type="ECO:0000256" key="2">
    <source>
        <dbReference type="RuleBase" id="RU362039"/>
    </source>
</evidence>
<organism evidence="4 5">
    <name type="scientific">Hujiaoplasma nucleasis</name>
    <dbReference type="NCBI Taxonomy" id="2725268"/>
    <lineage>
        <taxon>Bacteria</taxon>
        <taxon>Bacillati</taxon>
        <taxon>Mycoplasmatota</taxon>
        <taxon>Mollicutes</taxon>
        <taxon>Candidatus Izemoplasmatales</taxon>
        <taxon>Hujiaoplasmataceae</taxon>
        <taxon>Hujiaoplasma</taxon>
    </lineage>
</organism>
<dbReference type="Proteomes" id="UP000512167">
    <property type="component" value="Chromosome"/>
</dbReference>
<protein>
    <recommendedName>
        <fullName evidence="2">Phosphoesterase</fullName>
        <ecNumber evidence="2">3.1.4.-</ecNumber>
    </recommendedName>
</protein>
<dbReference type="InterPro" id="IPR029052">
    <property type="entry name" value="Metallo-depent_PP-like"/>
</dbReference>
<dbReference type="RefSeq" id="WP_312032219.1">
    <property type="nucleotide sequence ID" value="NZ_CP051151.1"/>
</dbReference>
<dbReference type="KEGG" id="tbk:HF295_02235"/>
<comment type="similarity">
    <text evidence="1 2">Belongs to the metallophosphoesterase superfamily. YfcE family.</text>
</comment>
<reference evidence="4 5" key="1">
    <citation type="submission" date="2020-04" db="EMBL/GenBank/DDBJ databases">
        <authorList>
            <person name="Zheng R.K."/>
            <person name="Sun C.M."/>
        </authorList>
    </citation>
    <scope>NUCLEOTIDE SEQUENCE [LARGE SCALE GENOMIC DNA]</scope>
    <source>
        <strain evidence="5">zrk29</strain>
    </source>
</reference>
<dbReference type="PANTHER" id="PTHR11124">
    <property type="entry name" value="VACUOLAR SORTING PROTEIN VPS29"/>
    <property type="match status" value="1"/>
</dbReference>
<dbReference type="AlphaFoldDB" id="A0A7L6N590"/>
<evidence type="ECO:0000313" key="4">
    <source>
        <dbReference type="EMBL" id="QLY39739.1"/>
    </source>
</evidence>
<dbReference type="InterPro" id="IPR000979">
    <property type="entry name" value="Phosphodiesterase_MJ0936/Vps29"/>
</dbReference>
<feature type="domain" description="Calcineurin-like phosphoesterase" evidence="3">
    <location>
        <begin position="1"/>
        <end position="141"/>
    </location>
</feature>
<evidence type="ECO:0000256" key="1">
    <source>
        <dbReference type="ARBA" id="ARBA00008950"/>
    </source>
</evidence>
<name>A0A7L6N590_9MOLU</name>
<sequence length="169" mass="19671">MNILIFSDTHGDLQAYQEMRLYEQNIDKIYCLGDSGFSLEFLEEENISSVRGNYPFGPKVPFDIVENLGAFSLFLTHGHRYFVKFGLSNLKEKAKILRMDLALYGHTHKAKLIQENQLILLNPGALSYSRSHLFPSYAKMIIEDYKIHIYLINLKTQEVFQELHEVKHD</sequence>